<gene>
    <name evidence="3" type="ORF">SAMN04489732_15611</name>
</gene>
<organism evidence="3 4">
    <name type="scientific">Amycolatopsis saalfeldensis</name>
    <dbReference type="NCBI Taxonomy" id="394193"/>
    <lineage>
        <taxon>Bacteria</taxon>
        <taxon>Bacillati</taxon>
        <taxon>Actinomycetota</taxon>
        <taxon>Actinomycetes</taxon>
        <taxon>Pseudonocardiales</taxon>
        <taxon>Pseudonocardiaceae</taxon>
        <taxon>Amycolatopsis</taxon>
    </lineage>
</organism>
<dbReference type="Gene3D" id="3.90.79.10">
    <property type="entry name" value="Nucleoside Triphosphate Pyrophosphohydrolase"/>
    <property type="match status" value="1"/>
</dbReference>
<dbReference type="PANTHER" id="PTHR43736">
    <property type="entry name" value="ADP-RIBOSE PYROPHOSPHATASE"/>
    <property type="match status" value="1"/>
</dbReference>
<evidence type="ECO:0000313" key="3">
    <source>
        <dbReference type="EMBL" id="SEP54566.1"/>
    </source>
</evidence>
<dbReference type="InterPro" id="IPR015797">
    <property type="entry name" value="NUDIX_hydrolase-like_dom_sf"/>
</dbReference>
<dbReference type="Proteomes" id="UP000198582">
    <property type="component" value="Unassembled WGS sequence"/>
</dbReference>
<proteinExistence type="inferred from homology"/>
<protein>
    <submittedName>
        <fullName evidence="3">NUDIX domain-containing protein</fullName>
    </submittedName>
</protein>
<dbReference type="AlphaFoldDB" id="A0A1H8YQX0"/>
<reference evidence="3 4" key="1">
    <citation type="submission" date="2016-10" db="EMBL/GenBank/DDBJ databases">
        <authorList>
            <person name="de Groot N.N."/>
        </authorList>
    </citation>
    <scope>NUCLEOTIDE SEQUENCE [LARGE SCALE GENOMIC DNA]</scope>
    <source>
        <strain evidence="3 4">DSM 44993</strain>
    </source>
</reference>
<dbReference type="PROSITE" id="PS51462">
    <property type="entry name" value="NUDIX"/>
    <property type="match status" value="1"/>
</dbReference>
<comment type="similarity">
    <text evidence="1">Belongs to the Nudix hydrolase family.</text>
</comment>
<dbReference type="SUPFAM" id="SSF55811">
    <property type="entry name" value="Nudix"/>
    <property type="match status" value="1"/>
</dbReference>
<feature type="domain" description="Nudix hydrolase" evidence="2">
    <location>
        <begin position="22"/>
        <end position="155"/>
    </location>
</feature>
<keyword evidence="4" id="KW-1185">Reference proteome</keyword>
<dbReference type="STRING" id="394193.SAMN04489732_15611"/>
<dbReference type="EMBL" id="FOEF01000056">
    <property type="protein sequence ID" value="SEP54566.1"/>
    <property type="molecule type" value="Genomic_DNA"/>
</dbReference>
<evidence type="ECO:0000313" key="4">
    <source>
        <dbReference type="Proteomes" id="UP000198582"/>
    </source>
</evidence>
<dbReference type="RefSeq" id="WP_177231880.1">
    <property type="nucleotide sequence ID" value="NZ_FOEF01000056.1"/>
</dbReference>
<evidence type="ECO:0000259" key="2">
    <source>
        <dbReference type="PROSITE" id="PS51462"/>
    </source>
</evidence>
<evidence type="ECO:0000256" key="1">
    <source>
        <dbReference type="ARBA" id="ARBA00005582"/>
    </source>
</evidence>
<accession>A0A1H8YQX0</accession>
<sequence length="163" mass="17437">MSTTKITTASGTTMMELATGIPVHHATNAVVIAPDASGTMCALLAERDREPHAGQWGLPGGVCQPGEAPSVVAVRRAREKTGIDLDGIELVHASSRDEGRDEAGRYVTVSYVVMLDRPVPLQVGDMIRQARWWPIAEALRLELAYDHAKIIRDALAAAGLTIS</sequence>
<dbReference type="Pfam" id="PF00293">
    <property type="entry name" value="NUDIX"/>
    <property type="match status" value="1"/>
</dbReference>
<dbReference type="PANTHER" id="PTHR43736:SF1">
    <property type="entry name" value="DIHYDRONEOPTERIN TRIPHOSPHATE DIPHOSPHATASE"/>
    <property type="match status" value="1"/>
</dbReference>
<dbReference type="InterPro" id="IPR000086">
    <property type="entry name" value="NUDIX_hydrolase_dom"/>
</dbReference>
<name>A0A1H8YQX0_9PSEU</name>
<dbReference type="CDD" id="cd18873">
    <property type="entry name" value="NUDIX_NadM_like"/>
    <property type="match status" value="1"/>
</dbReference>